<organism evidence="9 10">
    <name type="scientific">Dysosmobacter segnis</name>
    <dbReference type="NCBI Taxonomy" id="2763042"/>
    <lineage>
        <taxon>Bacteria</taxon>
        <taxon>Bacillati</taxon>
        <taxon>Bacillota</taxon>
        <taxon>Clostridia</taxon>
        <taxon>Eubacteriales</taxon>
        <taxon>Oscillospiraceae</taxon>
        <taxon>Dysosmobacter</taxon>
    </lineage>
</organism>
<comment type="subunit">
    <text evidence="6">The complex is composed of six subunits: RnfA, RnfB, RnfC, RnfD, RnfE and RnfG.</text>
</comment>
<dbReference type="HAMAP" id="MF_00479">
    <property type="entry name" value="RsxG_RnfG"/>
    <property type="match status" value="1"/>
</dbReference>
<keyword evidence="6" id="KW-1278">Translocase</keyword>
<sequence>MSNEVKTKEKVNMDPKYIIKLTVTLLLTCMVVAGLLGWVNSITKDKIAAITWEKTVAAMQKVIEADDFSDAMELTDDMTAAATAQGGTLAAVYQAQSGGQPVGYAINVEASGSQGTISMMVGIDMDGAVTGVSIVTNSETSGIGSKVMSNEPLTNGTRVLDQFIGKSAADGVLSVGSNVDAITGATVSTKGVTTGVNAALAAAGVIG</sequence>
<protein>
    <recommendedName>
        <fullName evidence="6">Ion-translocating oxidoreductase complex subunit G</fullName>
        <ecNumber evidence="6">7.-.-.-</ecNumber>
    </recommendedName>
    <alternativeName>
        <fullName evidence="6">Rnf electron transport complex subunit G</fullName>
    </alternativeName>
</protein>
<keyword evidence="2 6" id="KW-0597">Phosphoprotein</keyword>
<evidence type="ECO:0000256" key="5">
    <source>
        <dbReference type="ARBA" id="ARBA00022982"/>
    </source>
</evidence>
<feature type="modified residue" description="FMN phosphoryl threonine" evidence="6">
    <location>
        <position position="186"/>
    </location>
</feature>
<dbReference type="SMART" id="SM00900">
    <property type="entry name" value="FMN_bind"/>
    <property type="match status" value="1"/>
</dbReference>
<keyword evidence="10" id="KW-1185">Reference proteome</keyword>
<dbReference type="GO" id="GO:0009055">
    <property type="term" value="F:electron transfer activity"/>
    <property type="evidence" value="ECO:0007669"/>
    <property type="project" value="InterPro"/>
</dbReference>
<comment type="cofactor">
    <cofactor evidence="6">
        <name>FMN</name>
        <dbReference type="ChEBI" id="CHEBI:58210"/>
    </cofactor>
</comment>
<dbReference type="PANTHER" id="PTHR36118:SF1">
    <property type="entry name" value="ION-TRANSLOCATING OXIDOREDUCTASE COMPLEX SUBUNIT G"/>
    <property type="match status" value="1"/>
</dbReference>
<dbReference type="PIRSF" id="PIRSF006091">
    <property type="entry name" value="E_trnsport_RnfG"/>
    <property type="match status" value="1"/>
</dbReference>
<evidence type="ECO:0000259" key="8">
    <source>
        <dbReference type="SMART" id="SM00900"/>
    </source>
</evidence>
<evidence type="ECO:0000256" key="4">
    <source>
        <dbReference type="ARBA" id="ARBA00022643"/>
    </source>
</evidence>
<feature type="domain" description="FMN-binding" evidence="8">
    <location>
        <begin position="112"/>
        <end position="203"/>
    </location>
</feature>
<evidence type="ECO:0000256" key="6">
    <source>
        <dbReference type="HAMAP-Rule" id="MF_00479"/>
    </source>
</evidence>
<keyword evidence="1 6" id="KW-0813">Transport</keyword>
<accession>A0A923MK95</accession>
<comment type="function">
    <text evidence="6">Part of a membrane-bound complex that couples electron transfer with translocation of ions across the membrane.</text>
</comment>
<dbReference type="EMBL" id="JACOQI010000007">
    <property type="protein sequence ID" value="MBC5770432.1"/>
    <property type="molecule type" value="Genomic_DNA"/>
</dbReference>
<evidence type="ECO:0000313" key="9">
    <source>
        <dbReference type="EMBL" id="MBC5770432.1"/>
    </source>
</evidence>
<dbReference type="Pfam" id="PF04205">
    <property type="entry name" value="FMN_bind"/>
    <property type="match status" value="1"/>
</dbReference>
<dbReference type="InterPro" id="IPR010209">
    <property type="entry name" value="Ion_transpt_RnfG/RsxG"/>
</dbReference>
<comment type="similarity">
    <text evidence="6">Belongs to the RnfG family.</text>
</comment>
<comment type="subcellular location">
    <subcellularLocation>
        <location evidence="6">Cell membrane</location>
        <topology evidence="6">Single-pass membrane protein</topology>
    </subcellularLocation>
</comment>
<proteinExistence type="inferred from homology"/>
<dbReference type="GO" id="GO:0010181">
    <property type="term" value="F:FMN binding"/>
    <property type="evidence" value="ECO:0007669"/>
    <property type="project" value="InterPro"/>
</dbReference>
<keyword evidence="6 7" id="KW-1133">Transmembrane helix</keyword>
<evidence type="ECO:0000256" key="2">
    <source>
        <dbReference type="ARBA" id="ARBA00022553"/>
    </source>
</evidence>
<dbReference type="AlphaFoldDB" id="A0A923MK95"/>
<dbReference type="PANTHER" id="PTHR36118">
    <property type="entry name" value="ION-TRANSLOCATING OXIDOREDUCTASE COMPLEX SUBUNIT G"/>
    <property type="match status" value="1"/>
</dbReference>
<keyword evidence="6" id="KW-1003">Cell membrane</keyword>
<evidence type="ECO:0000256" key="1">
    <source>
        <dbReference type="ARBA" id="ARBA00022448"/>
    </source>
</evidence>
<comment type="caution">
    <text evidence="9">The sequence shown here is derived from an EMBL/GenBank/DDBJ whole genome shotgun (WGS) entry which is preliminary data.</text>
</comment>
<dbReference type="Gene3D" id="3.90.1010.20">
    <property type="match status" value="1"/>
</dbReference>
<reference evidence="9" key="1">
    <citation type="submission" date="2020-08" db="EMBL/GenBank/DDBJ databases">
        <title>Genome public.</title>
        <authorList>
            <person name="Liu C."/>
            <person name="Sun Q."/>
        </authorList>
    </citation>
    <scope>NUCLEOTIDE SEQUENCE</scope>
    <source>
        <strain evidence="9">BX15</strain>
    </source>
</reference>
<keyword evidence="4 6" id="KW-0288">FMN</keyword>
<gene>
    <name evidence="6" type="primary">rnfG</name>
    <name evidence="9" type="ORF">H8Z83_08885</name>
</gene>
<keyword evidence="6 7" id="KW-0472">Membrane</keyword>
<dbReference type="Proteomes" id="UP000620327">
    <property type="component" value="Unassembled WGS sequence"/>
</dbReference>
<evidence type="ECO:0000256" key="7">
    <source>
        <dbReference type="SAM" id="Phobius"/>
    </source>
</evidence>
<dbReference type="GO" id="GO:0005886">
    <property type="term" value="C:plasma membrane"/>
    <property type="evidence" value="ECO:0007669"/>
    <property type="project" value="UniProtKB-SubCell"/>
</dbReference>
<dbReference type="EC" id="7.-.-.-" evidence="6"/>
<dbReference type="RefSeq" id="WP_187014684.1">
    <property type="nucleotide sequence ID" value="NZ_JACOQI010000007.1"/>
</dbReference>
<dbReference type="GO" id="GO:0022900">
    <property type="term" value="P:electron transport chain"/>
    <property type="evidence" value="ECO:0007669"/>
    <property type="project" value="UniProtKB-UniRule"/>
</dbReference>
<dbReference type="NCBIfam" id="TIGR01947">
    <property type="entry name" value="rnfG"/>
    <property type="match status" value="1"/>
</dbReference>
<name>A0A923MK95_9FIRM</name>
<keyword evidence="6 7" id="KW-0812">Transmembrane</keyword>
<evidence type="ECO:0000313" key="10">
    <source>
        <dbReference type="Proteomes" id="UP000620327"/>
    </source>
</evidence>
<keyword evidence="5 6" id="KW-0249">Electron transport</keyword>
<keyword evidence="3 6" id="KW-0285">Flavoprotein</keyword>
<evidence type="ECO:0000256" key="3">
    <source>
        <dbReference type="ARBA" id="ARBA00022630"/>
    </source>
</evidence>
<feature type="transmembrane region" description="Helical" evidence="7">
    <location>
        <begin position="21"/>
        <end position="39"/>
    </location>
</feature>
<dbReference type="InterPro" id="IPR007329">
    <property type="entry name" value="FMN-bd"/>
</dbReference>